<dbReference type="SUPFAM" id="SSF103473">
    <property type="entry name" value="MFS general substrate transporter"/>
    <property type="match status" value="1"/>
</dbReference>
<keyword evidence="11" id="KW-1185">Reference proteome</keyword>
<evidence type="ECO:0000256" key="5">
    <source>
        <dbReference type="ARBA" id="ARBA00038514"/>
    </source>
</evidence>
<feature type="transmembrane region" description="Helical" evidence="6">
    <location>
        <begin position="61"/>
        <end position="82"/>
    </location>
</feature>
<evidence type="ECO:0000256" key="3">
    <source>
        <dbReference type="ARBA" id="ARBA00022989"/>
    </source>
</evidence>
<accession>A0A1Y6ITV1</accession>
<evidence type="ECO:0000313" key="11">
    <source>
        <dbReference type="Proteomes" id="UP001283366"/>
    </source>
</evidence>
<feature type="transmembrane region" description="Helical" evidence="6">
    <location>
        <begin position="94"/>
        <end position="116"/>
    </location>
</feature>
<dbReference type="InterPro" id="IPR020846">
    <property type="entry name" value="MFS_dom"/>
</dbReference>
<protein>
    <submittedName>
        <fullName evidence="8">MFS transporter</fullName>
    </submittedName>
    <submittedName>
        <fullName evidence="9">Putative galactarate transporter</fullName>
    </submittedName>
</protein>
<reference evidence="9 10" key="1">
    <citation type="submission" date="2017-05" db="EMBL/GenBank/DDBJ databases">
        <authorList>
            <person name="Song R."/>
            <person name="Chenine A.L."/>
            <person name="Ruprecht R.M."/>
        </authorList>
    </citation>
    <scope>NUCLEOTIDE SEQUENCE [LARGE SCALE GENOMIC DNA]</scope>
    <source>
        <strain evidence="9 10">CECT 7927</strain>
    </source>
</reference>
<dbReference type="Proteomes" id="UP001283366">
    <property type="component" value="Unassembled WGS sequence"/>
</dbReference>
<dbReference type="GO" id="GO:0022857">
    <property type="term" value="F:transmembrane transporter activity"/>
    <property type="evidence" value="ECO:0007669"/>
    <property type="project" value="InterPro"/>
</dbReference>
<evidence type="ECO:0000256" key="2">
    <source>
        <dbReference type="ARBA" id="ARBA00022692"/>
    </source>
</evidence>
<feature type="domain" description="Major facilitator superfamily (MFS) profile" evidence="7">
    <location>
        <begin position="20"/>
        <end position="429"/>
    </location>
</feature>
<feature type="transmembrane region" description="Helical" evidence="6">
    <location>
        <begin position="316"/>
        <end position="336"/>
    </location>
</feature>
<organism evidence="9 10">
    <name type="scientific">Vibrio mangrovi</name>
    <dbReference type="NCBI Taxonomy" id="474394"/>
    <lineage>
        <taxon>Bacteria</taxon>
        <taxon>Pseudomonadati</taxon>
        <taxon>Pseudomonadota</taxon>
        <taxon>Gammaproteobacteria</taxon>
        <taxon>Vibrionales</taxon>
        <taxon>Vibrionaceae</taxon>
        <taxon>Vibrio</taxon>
    </lineage>
</organism>
<evidence type="ECO:0000313" key="10">
    <source>
        <dbReference type="Proteomes" id="UP000196125"/>
    </source>
</evidence>
<dbReference type="GO" id="GO:0016020">
    <property type="term" value="C:membrane"/>
    <property type="evidence" value="ECO:0007669"/>
    <property type="project" value="UniProtKB-SubCell"/>
</dbReference>
<dbReference type="RefSeq" id="WP_087479900.1">
    <property type="nucleotide sequence ID" value="NZ_AP024883.1"/>
</dbReference>
<keyword evidence="2 6" id="KW-0812">Transmembrane</keyword>
<evidence type="ECO:0000256" key="1">
    <source>
        <dbReference type="ARBA" id="ARBA00004141"/>
    </source>
</evidence>
<dbReference type="Proteomes" id="UP000196125">
    <property type="component" value="Unassembled WGS sequence"/>
</dbReference>
<dbReference type="EMBL" id="JAWRCO010000001">
    <property type="protein sequence ID" value="MDW6003299.1"/>
    <property type="molecule type" value="Genomic_DNA"/>
</dbReference>
<dbReference type="AlphaFoldDB" id="A0A1Y6ITV1"/>
<dbReference type="EMBL" id="FXXI01000001">
    <property type="protein sequence ID" value="SMR99912.1"/>
    <property type="molecule type" value="Genomic_DNA"/>
</dbReference>
<proteinExistence type="inferred from homology"/>
<evidence type="ECO:0000256" key="4">
    <source>
        <dbReference type="ARBA" id="ARBA00023136"/>
    </source>
</evidence>
<comment type="subcellular location">
    <subcellularLocation>
        <location evidence="1">Membrane</location>
        <topology evidence="1">Multi-pass membrane protein</topology>
    </subcellularLocation>
</comment>
<evidence type="ECO:0000259" key="7">
    <source>
        <dbReference type="PROSITE" id="PS50850"/>
    </source>
</evidence>
<dbReference type="InterPro" id="IPR011701">
    <property type="entry name" value="MFS"/>
</dbReference>
<dbReference type="InterPro" id="IPR036259">
    <property type="entry name" value="MFS_trans_sf"/>
</dbReference>
<dbReference type="PANTHER" id="PTHR11662">
    <property type="entry name" value="SOLUTE CARRIER FAMILY 17"/>
    <property type="match status" value="1"/>
</dbReference>
<evidence type="ECO:0000256" key="6">
    <source>
        <dbReference type="SAM" id="Phobius"/>
    </source>
</evidence>
<comment type="similarity">
    <text evidence="5">Belongs to the major facilitator superfamily. Phthalate permease family.</text>
</comment>
<feature type="transmembrane region" description="Helical" evidence="6">
    <location>
        <begin position="342"/>
        <end position="364"/>
    </location>
</feature>
<dbReference type="Pfam" id="PF07690">
    <property type="entry name" value="MFS_1"/>
    <property type="match status" value="1"/>
</dbReference>
<dbReference type="Gene3D" id="1.20.1250.20">
    <property type="entry name" value="MFS general substrate transporter like domains"/>
    <property type="match status" value="2"/>
</dbReference>
<feature type="transmembrane region" description="Helical" evidence="6">
    <location>
        <begin position="177"/>
        <end position="198"/>
    </location>
</feature>
<evidence type="ECO:0000313" key="8">
    <source>
        <dbReference type="EMBL" id="MDW6003299.1"/>
    </source>
</evidence>
<feature type="transmembrane region" description="Helical" evidence="6">
    <location>
        <begin position="251"/>
        <end position="269"/>
    </location>
</feature>
<feature type="transmembrane region" description="Helical" evidence="6">
    <location>
        <begin position="150"/>
        <end position="171"/>
    </location>
</feature>
<dbReference type="PANTHER" id="PTHR11662:SF399">
    <property type="entry name" value="FI19708P1-RELATED"/>
    <property type="match status" value="1"/>
</dbReference>
<dbReference type="CDD" id="cd17319">
    <property type="entry name" value="MFS_ExuT_GudP_like"/>
    <property type="match status" value="1"/>
</dbReference>
<gene>
    <name evidence="9" type="primary">garP</name>
    <name evidence="8" type="ORF">SBX37_10610</name>
    <name evidence="9" type="ORF">VIM7927_01150</name>
</gene>
<dbReference type="InterPro" id="IPR050382">
    <property type="entry name" value="MFS_Na/Anion_cotransporter"/>
</dbReference>
<feature type="transmembrane region" description="Helical" evidence="6">
    <location>
        <begin position="16"/>
        <end position="33"/>
    </location>
</feature>
<feature type="transmembrane region" description="Helical" evidence="6">
    <location>
        <begin position="405"/>
        <end position="427"/>
    </location>
</feature>
<dbReference type="PROSITE" id="PS50850">
    <property type="entry name" value="MFS"/>
    <property type="match status" value="1"/>
</dbReference>
<name>A0A1Y6ITV1_9VIBR</name>
<sequence>MAISSVIDSPKKMSRYRYFIVIVMMITVGVTYVDRANISILIANSEFLTSMGIESSGVQKGLIMSLFLFAYAFANFLISPLADVFGARKTICAAILLCIGSMFLGGVASVFTLILLSRVLVGLGEGTQYPIVAGVVRNWFPKKERGRANAVWGIGTTIAPALSMPFFAWLIDDYGWHSAFWACLILNVIAMYLVWTYLRDTPQQSKYVNELELTYIEEDQEKQTSIDKKSQTQEKETLFQRLSHFMLDYRYWILVAWYIGIMMNVWGLMTWLPSYLKEGRGFSWTTMGWLASLPFILGIGVKIFAGWAIDVTQRSGIFCMLAAIGAGLGIYLSAIIENNWASALLICMAQGCMYMGAPASWTLLQGIVPEKSMSAASGIMIGIATVAGALSPTILGYFISITNGYSGALYFLVAAALFSSVIMIPLAKR</sequence>
<dbReference type="OrthoDB" id="9812221at2"/>
<feature type="transmembrane region" description="Helical" evidence="6">
    <location>
        <begin position="289"/>
        <end position="309"/>
    </location>
</feature>
<keyword evidence="4 6" id="KW-0472">Membrane</keyword>
<evidence type="ECO:0000313" key="9">
    <source>
        <dbReference type="EMBL" id="SMR99912.1"/>
    </source>
</evidence>
<reference evidence="8 11" key="2">
    <citation type="submission" date="2023-11" db="EMBL/GenBank/DDBJ databases">
        <title>Plant-associative lifestyle of Vibrio porteresiae and its evolutionary dynamics.</title>
        <authorList>
            <person name="Rameshkumar N."/>
            <person name="Kirti K."/>
        </authorList>
    </citation>
    <scope>NUCLEOTIDE SEQUENCE [LARGE SCALE GENOMIC DNA]</scope>
    <source>
        <strain evidence="8 11">MSSRF38</strain>
    </source>
</reference>
<keyword evidence="3 6" id="KW-1133">Transmembrane helix</keyword>
<feature type="transmembrane region" description="Helical" evidence="6">
    <location>
        <begin position="376"/>
        <end position="399"/>
    </location>
</feature>